<comment type="caution">
    <text evidence="1">The sequence shown here is derived from an EMBL/GenBank/DDBJ whole genome shotgun (WGS) entry which is preliminary data.</text>
</comment>
<accession>A0A168JDV4</accession>
<keyword evidence="2" id="KW-1185">Reference proteome</keyword>
<dbReference type="OrthoDB" id="2286148at2759"/>
<dbReference type="VEuPathDB" id="FungiDB:MUCCIDRAFT_112490"/>
<protein>
    <recommendedName>
        <fullName evidence="3">Reverse transcriptase domain-containing protein</fullName>
    </recommendedName>
</protein>
<dbReference type="Gene3D" id="3.30.70.270">
    <property type="match status" value="1"/>
</dbReference>
<evidence type="ECO:0000313" key="2">
    <source>
        <dbReference type="Proteomes" id="UP000077051"/>
    </source>
</evidence>
<dbReference type="AlphaFoldDB" id="A0A168JDV4"/>
<dbReference type="PANTHER" id="PTHR33050:SF7">
    <property type="entry name" value="RIBONUCLEASE H"/>
    <property type="match status" value="1"/>
</dbReference>
<dbReference type="InterPro" id="IPR043128">
    <property type="entry name" value="Rev_trsase/Diguanyl_cyclase"/>
</dbReference>
<dbReference type="EMBL" id="AMYB01000006">
    <property type="protein sequence ID" value="OAD01063.1"/>
    <property type="molecule type" value="Genomic_DNA"/>
</dbReference>
<reference evidence="1 2" key="1">
    <citation type="submission" date="2015-06" db="EMBL/GenBank/DDBJ databases">
        <title>Expansion of signal transduction pathways in fungi by whole-genome duplication.</title>
        <authorList>
            <consortium name="DOE Joint Genome Institute"/>
            <person name="Corrochano L.M."/>
            <person name="Kuo A."/>
            <person name="Marcet-Houben M."/>
            <person name="Polaino S."/>
            <person name="Salamov A."/>
            <person name="Villalobos J.M."/>
            <person name="Alvarez M.I."/>
            <person name="Avalos J."/>
            <person name="Benito E.P."/>
            <person name="Benoit I."/>
            <person name="Burger G."/>
            <person name="Camino L.P."/>
            <person name="Canovas D."/>
            <person name="Cerda-Olmedo E."/>
            <person name="Cheng J.-F."/>
            <person name="Dominguez A."/>
            <person name="Elias M."/>
            <person name="Eslava A.P."/>
            <person name="Glaser F."/>
            <person name="Grimwood J."/>
            <person name="Gutierrez G."/>
            <person name="Heitman J."/>
            <person name="Henrissat B."/>
            <person name="Iturriaga E.A."/>
            <person name="Lang B.F."/>
            <person name="Lavin J.L."/>
            <person name="Lee S."/>
            <person name="Li W."/>
            <person name="Lindquist E."/>
            <person name="Lopez-Garcia S."/>
            <person name="Luque E.M."/>
            <person name="Marcos A.T."/>
            <person name="Martin J."/>
            <person name="Mccluskey K."/>
            <person name="Medina H.R."/>
            <person name="Miralles-Duran A."/>
            <person name="Miyazaki A."/>
            <person name="Munoz-Torres E."/>
            <person name="Oguiza J.A."/>
            <person name="Ohm R."/>
            <person name="Olmedo M."/>
            <person name="Orejas M."/>
            <person name="Ortiz-Castellanos L."/>
            <person name="Pisabarro A.G."/>
            <person name="Rodriguez-Romero J."/>
            <person name="Ruiz-Herrera J."/>
            <person name="Ruiz-Vazquez R."/>
            <person name="Sanz C."/>
            <person name="Schackwitz W."/>
            <person name="Schmutz J."/>
            <person name="Shahriari M."/>
            <person name="Shelest E."/>
            <person name="Silva-Franco F."/>
            <person name="Soanes D."/>
            <person name="Syed K."/>
            <person name="Tagua V.G."/>
            <person name="Talbot N.J."/>
            <person name="Thon M."/>
            <person name="De Vries R.P."/>
            <person name="Wiebenga A."/>
            <person name="Yadav J.S."/>
            <person name="Braun E.L."/>
            <person name="Baker S."/>
            <person name="Garre V."/>
            <person name="Horwitz B."/>
            <person name="Torres-Martinez S."/>
            <person name="Idnurm A."/>
            <person name="Herrera-Estrella A."/>
            <person name="Gabaldon T."/>
            <person name="Grigoriev I.V."/>
        </authorList>
    </citation>
    <scope>NUCLEOTIDE SEQUENCE [LARGE SCALE GENOMIC DNA]</scope>
    <source>
        <strain evidence="1 2">CBS 277.49</strain>
    </source>
</reference>
<proteinExistence type="predicted"/>
<gene>
    <name evidence="1" type="ORF">MUCCIDRAFT_112490</name>
</gene>
<dbReference type="PANTHER" id="PTHR33050">
    <property type="entry name" value="REVERSE TRANSCRIPTASE DOMAIN-CONTAINING PROTEIN"/>
    <property type="match status" value="1"/>
</dbReference>
<sequence length="113" mass="12846">MERLKKDVGEEELITCFIDPILQLMFHDPEQGLMFRWCFSTPGIRVSAYLDDWLIIGSSAQGTQQHTTYVVGLLEQLGWLINYSQKSTLTPTQQIDHLGFQLDSRSMQAALPG</sequence>
<dbReference type="Proteomes" id="UP000077051">
    <property type="component" value="Unassembled WGS sequence"/>
</dbReference>
<dbReference type="InterPro" id="IPR043502">
    <property type="entry name" value="DNA/RNA_pol_sf"/>
</dbReference>
<dbReference type="InterPro" id="IPR052055">
    <property type="entry name" value="Hepadnavirus_pol/RT"/>
</dbReference>
<evidence type="ECO:0000313" key="1">
    <source>
        <dbReference type="EMBL" id="OAD01063.1"/>
    </source>
</evidence>
<name>A0A168JDV4_MUCCL</name>
<organism evidence="1 2">
    <name type="scientific">Mucor lusitanicus CBS 277.49</name>
    <dbReference type="NCBI Taxonomy" id="747725"/>
    <lineage>
        <taxon>Eukaryota</taxon>
        <taxon>Fungi</taxon>
        <taxon>Fungi incertae sedis</taxon>
        <taxon>Mucoromycota</taxon>
        <taxon>Mucoromycotina</taxon>
        <taxon>Mucoromycetes</taxon>
        <taxon>Mucorales</taxon>
        <taxon>Mucorineae</taxon>
        <taxon>Mucoraceae</taxon>
        <taxon>Mucor</taxon>
    </lineage>
</organism>
<evidence type="ECO:0008006" key="3">
    <source>
        <dbReference type="Google" id="ProtNLM"/>
    </source>
</evidence>
<dbReference type="SUPFAM" id="SSF56672">
    <property type="entry name" value="DNA/RNA polymerases"/>
    <property type="match status" value="1"/>
</dbReference>